<name>A0A4Z2H7N5_9TELE</name>
<gene>
    <name evidence="2" type="ORF">EYF80_028941</name>
</gene>
<evidence type="ECO:0000313" key="3">
    <source>
        <dbReference type="Proteomes" id="UP000314294"/>
    </source>
</evidence>
<feature type="region of interest" description="Disordered" evidence="1">
    <location>
        <begin position="44"/>
        <end position="73"/>
    </location>
</feature>
<accession>A0A4Z2H7N5</accession>
<sequence length="203" mass="23138">MLRLVVRSSRVCNEWTGRLLLTARTCPVDLDSACTKAEHCVFGHRRGSDEPQDPSACHLQQESQPDLSHLSQPSMPRMQALGRLTVKNDIHGGINYDLNRPIRLHLGTRRGAGQSAERALFNRKKTEEFGAEKQCFPGELRVRFIYVLTLVFFPLPCYTEPKVFKHGHRTDQRGRTQVETWNSVIINAQTETKQSGQGTRNWI</sequence>
<evidence type="ECO:0000313" key="2">
    <source>
        <dbReference type="EMBL" id="TNN60844.1"/>
    </source>
</evidence>
<organism evidence="2 3">
    <name type="scientific">Liparis tanakae</name>
    <name type="common">Tanaka's snailfish</name>
    <dbReference type="NCBI Taxonomy" id="230148"/>
    <lineage>
        <taxon>Eukaryota</taxon>
        <taxon>Metazoa</taxon>
        <taxon>Chordata</taxon>
        <taxon>Craniata</taxon>
        <taxon>Vertebrata</taxon>
        <taxon>Euteleostomi</taxon>
        <taxon>Actinopterygii</taxon>
        <taxon>Neopterygii</taxon>
        <taxon>Teleostei</taxon>
        <taxon>Neoteleostei</taxon>
        <taxon>Acanthomorphata</taxon>
        <taxon>Eupercaria</taxon>
        <taxon>Perciformes</taxon>
        <taxon>Cottioidei</taxon>
        <taxon>Cottales</taxon>
        <taxon>Liparidae</taxon>
        <taxon>Liparis</taxon>
    </lineage>
</organism>
<comment type="caution">
    <text evidence="2">The sequence shown here is derived from an EMBL/GenBank/DDBJ whole genome shotgun (WGS) entry which is preliminary data.</text>
</comment>
<proteinExistence type="predicted"/>
<feature type="compositionally biased region" description="Polar residues" evidence="1">
    <location>
        <begin position="58"/>
        <end position="73"/>
    </location>
</feature>
<dbReference type="EMBL" id="SRLO01000326">
    <property type="protein sequence ID" value="TNN60844.1"/>
    <property type="molecule type" value="Genomic_DNA"/>
</dbReference>
<keyword evidence="3" id="KW-1185">Reference proteome</keyword>
<reference evidence="2 3" key="1">
    <citation type="submission" date="2019-03" db="EMBL/GenBank/DDBJ databases">
        <title>First draft genome of Liparis tanakae, snailfish: a comprehensive survey of snailfish specific genes.</title>
        <authorList>
            <person name="Kim W."/>
            <person name="Song I."/>
            <person name="Jeong J.-H."/>
            <person name="Kim D."/>
            <person name="Kim S."/>
            <person name="Ryu S."/>
            <person name="Song J.Y."/>
            <person name="Lee S.K."/>
        </authorList>
    </citation>
    <scope>NUCLEOTIDE SEQUENCE [LARGE SCALE GENOMIC DNA]</scope>
    <source>
        <tissue evidence="2">Muscle</tissue>
    </source>
</reference>
<dbReference type="Proteomes" id="UP000314294">
    <property type="component" value="Unassembled WGS sequence"/>
</dbReference>
<protein>
    <submittedName>
        <fullName evidence="2">Uncharacterized protein</fullName>
    </submittedName>
</protein>
<evidence type="ECO:0000256" key="1">
    <source>
        <dbReference type="SAM" id="MobiDB-lite"/>
    </source>
</evidence>
<dbReference type="AlphaFoldDB" id="A0A4Z2H7N5"/>